<evidence type="ECO:0000313" key="3">
    <source>
        <dbReference type="Proteomes" id="UP000054988"/>
    </source>
</evidence>
<reference evidence="2 3" key="1">
    <citation type="submission" date="2015-12" db="EMBL/GenBank/DDBJ databases">
        <title>Draft genome sequence of Moniliophthora roreri, the causal agent of frosty pod rot of cacao.</title>
        <authorList>
            <person name="Aime M.C."/>
            <person name="Diaz-Valderrama J.R."/>
            <person name="Kijpornyongpan T."/>
            <person name="Phillips-Mora W."/>
        </authorList>
    </citation>
    <scope>NUCLEOTIDE SEQUENCE [LARGE SCALE GENOMIC DNA]</scope>
    <source>
        <strain evidence="2 3">MCA 2952</strain>
    </source>
</reference>
<organism evidence="2 3">
    <name type="scientific">Moniliophthora roreri</name>
    <name type="common">Frosty pod rot fungus</name>
    <name type="synonym">Monilia roreri</name>
    <dbReference type="NCBI Taxonomy" id="221103"/>
    <lineage>
        <taxon>Eukaryota</taxon>
        <taxon>Fungi</taxon>
        <taxon>Dikarya</taxon>
        <taxon>Basidiomycota</taxon>
        <taxon>Agaricomycotina</taxon>
        <taxon>Agaricomycetes</taxon>
        <taxon>Agaricomycetidae</taxon>
        <taxon>Agaricales</taxon>
        <taxon>Marasmiineae</taxon>
        <taxon>Marasmiaceae</taxon>
        <taxon>Moniliophthora</taxon>
    </lineage>
</organism>
<name>A0A0W0FK89_MONRR</name>
<proteinExistence type="predicted"/>
<evidence type="ECO:0000256" key="1">
    <source>
        <dbReference type="SAM" id="MobiDB-lite"/>
    </source>
</evidence>
<comment type="caution">
    <text evidence="2">The sequence shown here is derived from an EMBL/GenBank/DDBJ whole genome shotgun (WGS) entry which is preliminary data.</text>
</comment>
<evidence type="ECO:0000313" key="2">
    <source>
        <dbReference type="EMBL" id="KTB36700.1"/>
    </source>
</evidence>
<gene>
    <name evidence="2" type="ORF">WG66_10725</name>
</gene>
<feature type="region of interest" description="Disordered" evidence="1">
    <location>
        <begin position="51"/>
        <end position="72"/>
    </location>
</feature>
<dbReference type="Proteomes" id="UP000054988">
    <property type="component" value="Unassembled WGS sequence"/>
</dbReference>
<feature type="region of interest" description="Disordered" evidence="1">
    <location>
        <begin position="12"/>
        <end position="33"/>
    </location>
</feature>
<dbReference type="EMBL" id="LATX01001889">
    <property type="protein sequence ID" value="KTB36700.1"/>
    <property type="molecule type" value="Genomic_DNA"/>
</dbReference>
<accession>A0A0W0FK89</accession>
<protein>
    <submittedName>
        <fullName evidence="2">Uncharacterized protein</fullName>
    </submittedName>
</protein>
<sequence>MSLKLADVAFLSNLTPTTPSPPTPTSGLNQEHPNMPDCLFWHIFAHSQHPHLPTPSKTFPNAPKSPPIASENTQNGKFAILVVLEAKGPLDADFAVGGQEMGYKHDGGVVRSR</sequence>
<dbReference type="AlphaFoldDB" id="A0A0W0FK89"/>